<name>A0ABV0JJI7_9CYAN</name>
<evidence type="ECO:0000256" key="10">
    <source>
        <dbReference type="ARBA" id="ARBA00023136"/>
    </source>
</evidence>
<organism evidence="15 16">
    <name type="scientific">Funiculus sociatus GB2-A5</name>
    <dbReference type="NCBI Taxonomy" id="2933946"/>
    <lineage>
        <taxon>Bacteria</taxon>
        <taxon>Bacillati</taxon>
        <taxon>Cyanobacteriota</taxon>
        <taxon>Cyanophyceae</taxon>
        <taxon>Coleofasciculales</taxon>
        <taxon>Coleofasciculaceae</taxon>
        <taxon>Funiculus</taxon>
    </lineage>
</organism>
<evidence type="ECO:0000256" key="11">
    <source>
        <dbReference type="SAM" id="Coils"/>
    </source>
</evidence>
<evidence type="ECO:0000313" key="16">
    <source>
        <dbReference type="Proteomes" id="UP001442494"/>
    </source>
</evidence>
<keyword evidence="6 13" id="KW-0812">Transmembrane</keyword>
<comment type="subcellular location">
    <subcellularLocation>
        <location evidence="2">Cell membrane</location>
        <topology evidence="2">Multi-pass membrane protein</topology>
    </subcellularLocation>
</comment>
<keyword evidence="9" id="KW-0902">Two-component regulatory system</keyword>
<dbReference type="Pfam" id="PF02518">
    <property type="entry name" value="HATPase_c"/>
    <property type="match status" value="1"/>
</dbReference>
<dbReference type="RefSeq" id="WP_190418903.1">
    <property type="nucleotide sequence ID" value="NZ_JAMPKK010000005.1"/>
</dbReference>
<comment type="caution">
    <text evidence="15">The sequence shown here is derived from an EMBL/GenBank/DDBJ whole genome shotgun (WGS) entry which is preliminary data.</text>
</comment>
<proteinExistence type="predicted"/>
<feature type="transmembrane region" description="Helical" evidence="13">
    <location>
        <begin position="294"/>
        <end position="316"/>
    </location>
</feature>
<feature type="compositionally biased region" description="Polar residues" evidence="12">
    <location>
        <begin position="544"/>
        <end position="557"/>
    </location>
</feature>
<dbReference type="Gene3D" id="1.10.287.130">
    <property type="match status" value="1"/>
</dbReference>
<feature type="coiled-coil region" evidence="11">
    <location>
        <begin position="311"/>
        <end position="352"/>
    </location>
</feature>
<evidence type="ECO:0000259" key="14">
    <source>
        <dbReference type="PROSITE" id="PS50109"/>
    </source>
</evidence>
<evidence type="ECO:0000256" key="9">
    <source>
        <dbReference type="ARBA" id="ARBA00023012"/>
    </source>
</evidence>
<evidence type="ECO:0000256" key="1">
    <source>
        <dbReference type="ARBA" id="ARBA00000085"/>
    </source>
</evidence>
<dbReference type="EC" id="2.7.13.3" evidence="3"/>
<dbReference type="PRINTS" id="PR00344">
    <property type="entry name" value="BCTRLSENSOR"/>
</dbReference>
<dbReference type="Proteomes" id="UP001442494">
    <property type="component" value="Unassembled WGS sequence"/>
</dbReference>
<dbReference type="CDD" id="cd00082">
    <property type="entry name" value="HisKA"/>
    <property type="match status" value="1"/>
</dbReference>
<evidence type="ECO:0000256" key="4">
    <source>
        <dbReference type="ARBA" id="ARBA00022475"/>
    </source>
</evidence>
<keyword evidence="16" id="KW-1185">Reference proteome</keyword>
<keyword evidence="4" id="KW-1003">Cell membrane</keyword>
<dbReference type="Pfam" id="PF05231">
    <property type="entry name" value="MASE1"/>
    <property type="match status" value="1"/>
</dbReference>
<feature type="transmembrane region" description="Helical" evidence="13">
    <location>
        <begin position="161"/>
        <end position="181"/>
    </location>
</feature>
<evidence type="ECO:0000256" key="2">
    <source>
        <dbReference type="ARBA" id="ARBA00004651"/>
    </source>
</evidence>
<accession>A0ABV0JJI7</accession>
<dbReference type="InterPro" id="IPR036097">
    <property type="entry name" value="HisK_dim/P_sf"/>
</dbReference>
<keyword evidence="11" id="KW-0175">Coiled coil</keyword>
<evidence type="ECO:0000256" key="3">
    <source>
        <dbReference type="ARBA" id="ARBA00012438"/>
    </source>
</evidence>
<keyword evidence="5" id="KW-0597">Phosphoprotein</keyword>
<keyword evidence="7" id="KW-0418">Kinase</keyword>
<dbReference type="SUPFAM" id="SSF47384">
    <property type="entry name" value="Homodimeric domain of signal transducing histidine kinase"/>
    <property type="match status" value="1"/>
</dbReference>
<keyword evidence="10 13" id="KW-0472">Membrane</keyword>
<evidence type="ECO:0000256" key="7">
    <source>
        <dbReference type="ARBA" id="ARBA00022777"/>
    </source>
</evidence>
<feature type="domain" description="Histidine kinase" evidence="14">
    <location>
        <begin position="368"/>
        <end position="646"/>
    </location>
</feature>
<dbReference type="InterPro" id="IPR005467">
    <property type="entry name" value="His_kinase_dom"/>
</dbReference>
<dbReference type="InterPro" id="IPR003594">
    <property type="entry name" value="HATPase_dom"/>
</dbReference>
<dbReference type="InterPro" id="IPR004358">
    <property type="entry name" value="Sig_transdc_His_kin-like_C"/>
</dbReference>
<feature type="transmembrane region" description="Helical" evidence="13">
    <location>
        <begin position="122"/>
        <end position="141"/>
    </location>
</feature>
<dbReference type="InterPro" id="IPR036890">
    <property type="entry name" value="HATPase_C_sf"/>
</dbReference>
<dbReference type="InterPro" id="IPR003661">
    <property type="entry name" value="HisK_dim/P_dom"/>
</dbReference>
<dbReference type="SUPFAM" id="SSF55874">
    <property type="entry name" value="ATPase domain of HSP90 chaperone/DNA topoisomerase II/histidine kinase"/>
    <property type="match status" value="1"/>
</dbReference>
<keyword evidence="8 13" id="KW-1133">Transmembrane helix</keyword>
<evidence type="ECO:0000256" key="8">
    <source>
        <dbReference type="ARBA" id="ARBA00022989"/>
    </source>
</evidence>
<dbReference type="EMBL" id="JAMPKK010000005">
    <property type="protein sequence ID" value="MEP0863595.1"/>
    <property type="molecule type" value="Genomic_DNA"/>
</dbReference>
<protein>
    <recommendedName>
        <fullName evidence="3">histidine kinase</fullName>
        <ecNumber evidence="3">2.7.13.3</ecNumber>
    </recommendedName>
</protein>
<comment type="catalytic activity">
    <reaction evidence="1">
        <text>ATP + protein L-histidine = ADP + protein N-phospho-L-histidine.</text>
        <dbReference type="EC" id="2.7.13.3"/>
    </reaction>
</comment>
<gene>
    <name evidence="15" type="ORF">NDI37_03830</name>
</gene>
<feature type="region of interest" description="Disordered" evidence="12">
    <location>
        <begin position="538"/>
        <end position="557"/>
    </location>
</feature>
<dbReference type="PANTHER" id="PTHR43065:SF50">
    <property type="entry name" value="HISTIDINE KINASE"/>
    <property type="match status" value="1"/>
</dbReference>
<dbReference type="PROSITE" id="PS50109">
    <property type="entry name" value="HIS_KIN"/>
    <property type="match status" value="1"/>
</dbReference>
<evidence type="ECO:0000256" key="13">
    <source>
        <dbReference type="SAM" id="Phobius"/>
    </source>
</evidence>
<dbReference type="Gene3D" id="3.30.565.10">
    <property type="entry name" value="Histidine kinase-like ATPase, C-terminal domain"/>
    <property type="match status" value="1"/>
</dbReference>
<keyword evidence="7" id="KW-0808">Transferase</keyword>
<evidence type="ECO:0000256" key="12">
    <source>
        <dbReference type="SAM" id="MobiDB-lite"/>
    </source>
</evidence>
<dbReference type="InterPro" id="IPR007895">
    <property type="entry name" value="MASE1"/>
</dbReference>
<feature type="transmembrane region" description="Helical" evidence="13">
    <location>
        <begin position="82"/>
        <end position="110"/>
    </location>
</feature>
<reference evidence="15 16" key="1">
    <citation type="submission" date="2022-04" db="EMBL/GenBank/DDBJ databases">
        <title>Positive selection, recombination, and allopatry shape intraspecific diversity of widespread and dominant cyanobacteria.</title>
        <authorList>
            <person name="Wei J."/>
            <person name="Shu W."/>
            <person name="Hu C."/>
        </authorList>
    </citation>
    <scope>NUCLEOTIDE SEQUENCE [LARGE SCALE GENOMIC DNA]</scope>
    <source>
        <strain evidence="15 16">GB2-A5</strain>
    </source>
</reference>
<dbReference type="PANTHER" id="PTHR43065">
    <property type="entry name" value="SENSOR HISTIDINE KINASE"/>
    <property type="match status" value="1"/>
</dbReference>
<feature type="transmembrane region" description="Helical" evidence="13">
    <location>
        <begin position="263"/>
        <end position="282"/>
    </location>
</feature>
<sequence length="648" mass="71013">MKFFALPKSAVRLTAVVFVAVIYYSAAKLGLLLVSLPGNVTPVWPPAGIALAAILRLGYGVWPGIWLGEFLAVSTSIDGSPAVVFAVASGCAVGDALTPVLGAFLIRRFIGYSNLLNRVSSVFKFVLIGGMLIWLIAASFGTTSMCLGGIAPWSAYKAIWWTWWLGNVGGVLVFTPVLLIWSQPISNFRLPILDWALLKTGKTRQQFKNRKFKIPNLKLVEAVLLGVLVMFVSYITFRRGYPIEYMLIPLLVWATFRFGQRGATLSILIVSGIAILGTVKGFGPFVRESRNESLLLLDSFIGAVAVTTLVLAAAIAEREQAQNAMLQSETNLREKAAQLEFTLRDLQQTQAKLIQTEKMSSLGQLVAGVAHEINNPVNFIYGNLTYADQYTQDLLNLLSLYQQHYPQPVAAIQDKQEVIDLDFLMTDLPKLLSSMKVGANRIQQIVLSLRNFSRVDESGMKSVDIHDGLDSTLLILQNRFKARSGHPGIQVIKQYGSLPLVECYAGQLNQVFMNILANAIDALELETGNLELRDECTCSPPNPQSSISHSPVTTQESPIPTISISTKVRDDNLAVIKIADNGSGMTENVKKQLFDPFFTTKPIGKGTGLGLAISYQIVVEKHQGNLKCISEVGQGTQFIIEIPIIHKN</sequence>
<feature type="transmembrane region" description="Helical" evidence="13">
    <location>
        <begin position="219"/>
        <end position="237"/>
    </location>
</feature>
<feature type="transmembrane region" description="Helical" evidence="13">
    <location>
        <begin position="43"/>
        <end position="62"/>
    </location>
</feature>
<dbReference type="SMART" id="SM00387">
    <property type="entry name" value="HATPase_c"/>
    <property type="match status" value="1"/>
</dbReference>
<feature type="transmembrane region" description="Helical" evidence="13">
    <location>
        <begin position="12"/>
        <end position="36"/>
    </location>
</feature>
<evidence type="ECO:0000313" key="15">
    <source>
        <dbReference type="EMBL" id="MEP0863595.1"/>
    </source>
</evidence>
<evidence type="ECO:0000256" key="6">
    <source>
        <dbReference type="ARBA" id="ARBA00022692"/>
    </source>
</evidence>
<evidence type="ECO:0000256" key="5">
    <source>
        <dbReference type="ARBA" id="ARBA00022553"/>
    </source>
</evidence>